<dbReference type="InterPro" id="IPR005532">
    <property type="entry name" value="SUMF_dom"/>
</dbReference>
<evidence type="ECO:0000313" key="4">
    <source>
        <dbReference type="Proteomes" id="UP000469346"/>
    </source>
</evidence>
<dbReference type="SUPFAM" id="SSF56436">
    <property type="entry name" value="C-type lectin-like"/>
    <property type="match status" value="1"/>
</dbReference>
<dbReference type="RefSeq" id="WP_163297643.1">
    <property type="nucleotide sequence ID" value="NZ_JAAGRR010000006.1"/>
</dbReference>
<feature type="compositionally biased region" description="Low complexity" evidence="1">
    <location>
        <begin position="275"/>
        <end position="290"/>
    </location>
</feature>
<feature type="domain" description="Sulfatase-modifying factor enzyme-like" evidence="2">
    <location>
        <begin position="361"/>
        <end position="610"/>
    </location>
</feature>
<dbReference type="Proteomes" id="UP000469346">
    <property type="component" value="Unassembled WGS sequence"/>
</dbReference>
<name>A0A6N9TJP6_DISTH</name>
<reference evidence="3 4" key="1">
    <citation type="submission" date="2020-02" db="EMBL/GenBank/DDBJ databases">
        <title>Comparative genomics of sulfur disproportionating microorganisms.</title>
        <authorList>
            <person name="Ward L.M."/>
            <person name="Bertran E."/>
            <person name="Johnston D.T."/>
        </authorList>
    </citation>
    <scope>NUCLEOTIDE SEQUENCE [LARGE SCALE GENOMIC DNA]</scope>
    <source>
        <strain evidence="3 4">DSM 100025</strain>
    </source>
</reference>
<evidence type="ECO:0000313" key="3">
    <source>
        <dbReference type="EMBL" id="NDY41482.1"/>
    </source>
</evidence>
<accession>A0A6N9TJP6</accession>
<dbReference type="EMBL" id="JAAGRR010000006">
    <property type="protein sequence ID" value="NDY41482.1"/>
    <property type="molecule type" value="Genomic_DNA"/>
</dbReference>
<keyword evidence="4" id="KW-1185">Reference proteome</keyword>
<dbReference type="InterPro" id="IPR016187">
    <property type="entry name" value="CTDL_fold"/>
</dbReference>
<dbReference type="PANTHER" id="PTHR23150:SF19">
    <property type="entry name" value="FORMYLGLYCINE-GENERATING ENZYME"/>
    <property type="match status" value="1"/>
</dbReference>
<dbReference type="AlphaFoldDB" id="A0A6N9TJP6"/>
<gene>
    <name evidence="3" type="ORF">G3N55_01265</name>
</gene>
<dbReference type="Pfam" id="PF03781">
    <property type="entry name" value="FGE-sulfatase"/>
    <property type="match status" value="1"/>
</dbReference>
<dbReference type="InterPro" id="IPR051043">
    <property type="entry name" value="Sulfatase_Mod_Factor_Kinase"/>
</dbReference>
<protein>
    <submittedName>
        <fullName evidence="3">Formylglycine-generating enzyme family protein</fullName>
    </submittedName>
</protein>
<sequence>MPAPISMDAVDQALGHLGYRAGTLKARFLEAVRRRFAEGARRVDAAELVRELWGPWADVAELRRRRKNLSGLKSAVNADLKRLFREGHNPEGLVVGPRNVFSMCDEAKDRVIEAVAGQVRDAGLAMEEFLDLLGRLRSMLRDPSLSRLVAEGAAGGLSADLAGLLGEIRGLAGEEGAGGAARGNAGDAADASGEADAVEELEDFEEVEEIEDLEPEEEDAEAAEDLDAAIEAFEEVLEGDETPGGIEEMEDFAEEIEAVDDGAEEIAAIGEDGAAAPAGAGEGAAPAAAGGEAGGPAGTAPETAGSAGGWAAFREALAAFGVAGPGAGAADGGTEPGEARRLAAFFDQALGRREMRFNRYLAVPGGETEVGRAGGLDGALPPRRVRVAPFEMAMYPVTNALFEAFVEQTGYRTVAERVGYSTVYEGRFRKARDADGRLARFVVNPFPAARRVPGACWYRPGGPESSLHLRRDHPVVHVALEDALAFCAWTGRRLPDELEWEAAARAFRALDYPWGEAWRPEACNTEAAAVGDTTPVDRYEAHANPLGLVDLLGNVLEWTLSPFRPGGSHGPGTAYAARGGCWISPAGVRLTARWRVEARTTSNILGFRCVLL</sequence>
<organism evidence="3 4">
    <name type="scientific">Dissulfurirhabdus thermomarina</name>
    <dbReference type="NCBI Taxonomy" id="1765737"/>
    <lineage>
        <taxon>Bacteria</taxon>
        <taxon>Deltaproteobacteria</taxon>
        <taxon>Dissulfurirhabdaceae</taxon>
        <taxon>Dissulfurirhabdus</taxon>
    </lineage>
</organism>
<feature type="region of interest" description="Disordered" evidence="1">
    <location>
        <begin position="275"/>
        <end position="305"/>
    </location>
</feature>
<dbReference type="Gene3D" id="3.90.1580.10">
    <property type="entry name" value="paralog of FGE (formylglycine-generating enzyme)"/>
    <property type="match status" value="1"/>
</dbReference>
<evidence type="ECO:0000259" key="2">
    <source>
        <dbReference type="Pfam" id="PF03781"/>
    </source>
</evidence>
<evidence type="ECO:0000256" key="1">
    <source>
        <dbReference type="SAM" id="MobiDB-lite"/>
    </source>
</evidence>
<dbReference type="GO" id="GO:0120147">
    <property type="term" value="F:formylglycine-generating oxidase activity"/>
    <property type="evidence" value="ECO:0007669"/>
    <property type="project" value="TreeGrafter"/>
</dbReference>
<dbReference type="InterPro" id="IPR042095">
    <property type="entry name" value="SUMF_sf"/>
</dbReference>
<proteinExistence type="predicted"/>
<comment type="caution">
    <text evidence="3">The sequence shown here is derived from an EMBL/GenBank/DDBJ whole genome shotgun (WGS) entry which is preliminary data.</text>
</comment>
<dbReference type="PANTHER" id="PTHR23150">
    <property type="entry name" value="SULFATASE MODIFYING FACTOR 1, 2"/>
    <property type="match status" value="1"/>
</dbReference>